<reference evidence="2 3" key="1">
    <citation type="submission" date="2016-10" db="EMBL/GenBank/DDBJ databases">
        <authorList>
            <person name="de Groot N.N."/>
        </authorList>
    </citation>
    <scope>NUCLEOTIDE SEQUENCE [LARGE SCALE GENOMIC DNA]</scope>
    <source>
        <strain evidence="2 3">ATCC 35022</strain>
    </source>
</reference>
<dbReference type="InterPro" id="IPR032789">
    <property type="entry name" value="T2SS-T3SS_pil_N"/>
</dbReference>
<feature type="domain" description="Pilus formation protein N-terminal" evidence="1">
    <location>
        <begin position="39"/>
        <end position="108"/>
    </location>
</feature>
<sequence length="165" mass="17028">MSRQPSSAIALSLGGALRCGLVLAGLVAGLPAAMAEEEAPISVIIDRAKVMRISRPADIVIIGNPAIADATIQDNRTLIITGRAFGTTNLIVLDASGEAIADSVLTVTGTNDGVVTVYKRASRETLSCTPECSPTMTIGDRNDVFSTTTAQIQAHSEMSDAASGR</sequence>
<dbReference type="OrthoDB" id="9815749at2"/>
<dbReference type="Proteomes" id="UP000199071">
    <property type="component" value="Unassembled WGS sequence"/>
</dbReference>
<protein>
    <submittedName>
        <fullName evidence="2">Pilus formation protein N terminal region</fullName>
    </submittedName>
</protein>
<keyword evidence="3" id="KW-1185">Reference proteome</keyword>
<dbReference type="AlphaFoldDB" id="A0A1G6EFH0"/>
<dbReference type="STRING" id="665467.SAMN02982931_04451"/>
<dbReference type="RefSeq" id="WP_090880453.1">
    <property type="nucleotide sequence ID" value="NZ_FMXQ01000012.1"/>
</dbReference>
<proteinExistence type="predicted"/>
<name>A0A1G6EFH0_9HYPH</name>
<organism evidence="2 3">
    <name type="scientific">Bauldia litoralis</name>
    <dbReference type="NCBI Taxonomy" id="665467"/>
    <lineage>
        <taxon>Bacteria</taxon>
        <taxon>Pseudomonadati</taxon>
        <taxon>Pseudomonadota</taxon>
        <taxon>Alphaproteobacteria</taxon>
        <taxon>Hyphomicrobiales</taxon>
        <taxon>Kaistiaceae</taxon>
        <taxon>Bauldia</taxon>
    </lineage>
</organism>
<evidence type="ECO:0000259" key="1">
    <source>
        <dbReference type="Pfam" id="PF13629"/>
    </source>
</evidence>
<evidence type="ECO:0000313" key="2">
    <source>
        <dbReference type="EMBL" id="SDB56163.1"/>
    </source>
</evidence>
<accession>A0A1G6EFH0</accession>
<evidence type="ECO:0000313" key="3">
    <source>
        <dbReference type="Proteomes" id="UP000199071"/>
    </source>
</evidence>
<dbReference type="Pfam" id="PF13629">
    <property type="entry name" value="T2SS-T3SS_pil_N"/>
    <property type="match status" value="1"/>
</dbReference>
<dbReference type="EMBL" id="FMXQ01000012">
    <property type="protein sequence ID" value="SDB56163.1"/>
    <property type="molecule type" value="Genomic_DNA"/>
</dbReference>
<gene>
    <name evidence="2" type="ORF">SAMN02982931_04451</name>
</gene>